<proteinExistence type="predicted"/>
<sequence length="171" mass="18661">MLFLIEVILGFLWLADSLSPVSSEDRTRLKPVATATTSVKPRTTTPMITVEPRTTTPTIPESLYPYKAPSNPDLRCPPGLQLAIHSYPTDYGWNTFNDFWGYVCTVSCEKDSDCPPPKGGTAIPLCHDGFCELDCKDADLGCPSPLACPVGLRFGDVSTCIDPLTWGPKLH</sequence>
<gene>
    <name evidence="2" type="ORF">FOL47_005539</name>
</gene>
<reference evidence="2 3" key="1">
    <citation type="submission" date="2020-04" db="EMBL/GenBank/DDBJ databases">
        <title>Perkinsus chesapeaki whole genome sequence.</title>
        <authorList>
            <person name="Bogema D.R."/>
        </authorList>
    </citation>
    <scope>NUCLEOTIDE SEQUENCE [LARGE SCALE GENOMIC DNA]</scope>
    <source>
        <strain evidence="2">ATCC PRA-425</strain>
    </source>
</reference>
<dbReference type="Proteomes" id="UP000591131">
    <property type="component" value="Unassembled WGS sequence"/>
</dbReference>
<feature type="chain" id="PRO_5029640641" description="Immunoglobulin super DCC subclass member" evidence="1">
    <location>
        <begin position="18"/>
        <end position="171"/>
    </location>
</feature>
<comment type="caution">
    <text evidence="2">The sequence shown here is derived from an EMBL/GenBank/DDBJ whole genome shotgun (WGS) entry which is preliminary data.</text>
</comment>
<dbReference type="AlphaFoldDB" id="A0A7J6LXY7"/>
<name>A0A7J6LXY7_PERCH</name>
<accession>A0A7J6LXY7</accession>
<keyword evidence="1" id="KW-0732">Signal</keyword>
<evidence type="ECO:0008006" key="4">
    <source>
        <dbReference type="Google" id="ProtNLM"/>
    </source>
</evidence>
<evidence type="ECO:0000313" key="3">
    <source>
        <dbReference type="Proteomes" id="UP000591131"/>
    </source>
</evidence>
<feature type="signal peptide" evidence="1">
    <location>
        <begin position="1"/>
        <end position="17"/>
    </location>
</feature>
<dbReference type="EMBL" id="JAAPAO010000305">
    <property type="protein sequence ID" value="KAF4663830.1"/>
    <property type="molecule type" value="Genomic_DNA"/>
</dbReference>
<protein>
    <recommendedName>
        <fullName evidence="4">Immunoglobulin super DCC subclass member</fullName>
    </recommendedName>
</protein>
<evidence type="ECO:0000256" key="1">
    <source>
        <dbReference type="SAM" id="SignalP"/>
    </source>
</evidence>
<organism evidence="2 3">
    <name type="scientific">Perkinsus chesapeaki</name>
    <name type="common">Clam parasite</name>
    <name type="synonym">Perkinsus andrewsi</name>
    <dbReference type="NCBI Taxonomy" id="330153"/>
    <lineage>
        <taxon>Eukaryota</taxon>
        <taxon>Sar</taxon>
        <taxon>Alveolata</taxon>
        <taxon>Perkinsozoa</taxon>
        <taxon>Perkinsea</taxon>
        <taxon>Perkinsida</taxon>
        <taxon>Perkinsidae</taxon>
        <taxon>Perkinsus</taxon>
    </lineage>
</organism>
<evidence type="ECO:0000313" key="2">
    <source>
        <dbReference type="EMBL" id="KAF4663830.1"/>
    </source>
</evidence>
<keyword evidence="3" id="KW-1185">Reference proteome</keyword>